<dbReference type="HOGENOM" id="CLU_001265_0_1_1"/>
<dbReference type="AlphaFoldDB" id="A0A0D1XG71"/>
<evidence type="ECO:0000256" key="1">
    <source>
        <dbReference type="ARBA" id="ARBA00004141"/>
    </source>
</evidence>
<evidence type="ECO:0000313" key="9">
    <source>
        <dbReference type="Proteomes" id="UP000053599"/>
    </source>
</evidence>
<evidence type="ECO:0000256" key="2">
    <source>
        <dbReference type="ARBA" id="ARBA00022448"/>
    </source>
</evidence>
<evidence type="ECO:0000259" key="7">
    <source>
        <dbReference type="PROSITE" id="PS50850"/>
    </source>
</evidence>
<dbReference type="GO" id="GO:0022857">
    <property type="term" value="F:transmembrane transporter activity"/>
    <property type="evidence" value="ECO:0007669"/>
    <property type="project" value="InterPro"/>
</dbReference>
<sequence>MEQHNLSTMGNQVDVLKPETEIEEYIDEGRLAAVADFEKKEAKLRRKLDLYIAPVMMMLMLISYLDRGNIGFAATQGMAADIGLKGNQLNAAVSIFYATYVLAELPTSLYVKRLQFHRVIPAITFCWGLVCMSAGFVQNFPGLVVTRLLLGWFEGCLFPSMTLLLANWYRREELAQRVSYLFIASALSGAFGGLIAFGILYMDGVAGYPGWRWLYILEGLITLVWAVACIFLVPSSYKTAYFLNDEDKKIMAIRESLSESYSGGDGHYKLTDLKLAWKDTKTWLHGISQIGVVTILYGFGTFLPVILKYGFHYTTKQAQYLVIPVNLWGAIVYAIGAVISDRYNKRFWIMAVCAPVGIAGYAILLSDVPVGVQYFATYLIATACFLCTGGNIAWLSGNVAPDGKRAASLGTQLTLTNLGGIISGQIYASTDAPKFTLGHSWSLGSLGFSLIIFCFIRVLYKRREAAKAKAREEGVVVPPGEFTDRSPNFKYQF</sequence>
<keyword evidence="4 6" id="KW-1133">Transmembrane helix</keyword>
<name>A0A0D1XG71_9EURO</name>
<feature type="transmembrane region" description="Helical" evidence="6">
    <location>
        <begin position="91"/>
        <end position="111"/>
    </location>
</feature>
<dbReference type="Pfam" id="PF07690">
    <property type="entry name" value="MFS_1"/>
    <property type="match status" value="1"/>
</dbReference>
<dbReference type="PANTHER" id="PTHR43791">
    <property type="entry name" value="PERMEASE-RELATED"/>
    <property type="match status" value="1"/>
</dbReference>
<feature type="transmembrane region" description="Helical" evidence="6">
    <location>
        <begin position="440"/>
        <end position="460"/>
    </location>
</feature>
<proteinExistence type="predicted"/>
<protein>
    <recommendedName>
        <fullName evidence="7">Major facilitator superfamily (MFS) profile domain-containing protein</fullName>
    </recommendedName>
</protein>
<accession>A0A0D1XG71</accession>
<dbReference type="SUPFAM" id="SSF103473">
    <property type="entry name" value="MFS general substrate transporter"/>
    <property type="match status" value="1"/>
</dbReference>
<keyword evidence="2" id="KW-0813">Transport</keyword>
<gene>
    <name evidence="8" type="ORF">PV11_02689</name>
</gene>
<dbReference type="EMBL" id="KN846951">
    <property type="protein sequence ID" value="KIV87121.1"/>
    <property type="molecule type" value="Genomic_DNA"/>
</dbReference>
<feature type="transmembrane region" description="Helical" evidence="6">
    <location>
        <begin position="149"/>
        <end position="168"/>
    </location>
</feature>
<organism evidence="8 9">
    <name type="scientific">Exophiala sideris</name>
    <dbReference type="NCBI Taxonomy" id="1016849"/>
    <lineage>
        <taxon>Eukaryota</taxon>
        <taxon>Fungi</taxon>
        <taxon>Dikarya</taxon>
        <taxon>Ascomycota</taxon>
        <taxon>Pezizomycotina</taxon>
        <taxon>Eurotiomycetes</taxon>
        <taxon>Chaetothyriomycetidae</taxon>
        <taxon>Chaetothyriales</taxon>
        <taxon>Herpotrichiellaceae</taxon>
        <taxon>Exophiala</taxon>
    </lineage>
</organism>
<evidence type="ECO:0000256" key="5">
    <source>
        <dbReference type="ARBA" id="ARBA00023136"/>
    </source>
</evidence>
<feature type="transmembrane region" description="Helical" evidence="6">
    <location>
        <begin position="118"/>
        <end position="137"/>
    </location>
</feature>
<dbReference type="PROSITE" id="PS50850">
    <property type="entry name" value="MFS"/>
    <property type="match status" value="1"/>
</dbReference>
<dbReference type="Gene3D" id="1.20.1250.20">
    <property type="entry name" value="MFS general substrate transporter like domains"/>
    <property type="match status" value="2"/>
</dbReference>
<dbReference type="InterPro" id="IPR036259">
    <property type="entry name" value="MFS_trans_sf"/>
</dbReference>
<dbReference type="Proteomes" id="UP000053599">
    <property type="component" value="Unassembled WGS sequence"/>
</dbReference>
<evidence type="ECO:0000313" key="8">
    <source>
        <dbReference type="EMBL" id="KIV87121.1"/>
    </source>
</evidence>
<dbReference type="FunFam" id="1.20.1250.20:FF:000057">
    <property type="entry name" value="MFS general substrate transporter"/>
    <property type="match status" value="1"/>
</dbReference>
<dbReference type="PANTHER" id="PTHR43791:SF24">
    <property type="entry name" value="NICOTINIC ACID PLASMA MEMBRANE TRANSPORTER"/>
    <property type="match status" value="1"/>
</dbReference>
<feature type="transmembrane region" description="Helical" evidence="6">
    <location>
        <begin position="283"/>
        <end position="306"/>
    </location>
</feature>
<feature type="domain" description="Major facilitator superfamily (MFS) profile" evidence="7">
    <location>
        <begin position="52"/>
        <end position="465"/>
    </location>
</feature>
<feature type="transmembrane region" description="Helical" evidence="6">
    <location>
        <begin position="372"/>
        <end position="394"/>
    </location>
</feature>
<dbReference type="FunFam" id="1.20.1250.20:FF:000013">
    <property type="entry name" value="MFS general substrate transporter"/>
    <property type="match status" value="1"/>
</dbReference>
<feature type="transmembrane region" description="Helical" evidence="6">
    <location>
        <begin position="318"/>
        <end position="340"/>
    </location>
</feature>
<dbReference type="OrthoDB" id="2962993at2759"/>
<feature type="transmembrane region" description="Helical" evidence="6">
    <location>
        <begin position="406"/>
        <end position="428"/>
    </location>
</feature>
<dbReference type="InterPro" id="IPR020846">
    <property type="entry name" value="MFS_dom"/>
</dbReference>
<reference evidence="8 9" key="1">
    <citation type="submission" date="2015-01" db="EMBL/GenBank/DDBJ databases">
        <title>The Genome Sequence of Exophiala sideris CBS121828.</title>
        <authorList>
            <consortium name="The Broad Institute Genomics Platform"/>
            <person name="Cuomo C."/>
            <person name="de Hoog S."/>
            <person name="Gorbushina A."/>
            <person name="Stielow B."/>
            <person name="Teixiera M."/>
            <person name="Abouelleil A."/>
            <person name="Chapman S.B."/>
            <person name="Priest M."/>
            <person name="Young S.K."/>
            <person name="Wortman J."/>
            <person name="Nusbaum C."/>
            <person name="Birren B."/>
        </authorList>
    </citation>
    <scope>NUCLEOTIDE SEQUENCE [LARGE SCALE GENOMIC DNA]</scope>
    <source>
        <strain evidence="8 9">CBS 121828</strain>
    </source>
</reference>
<keyword evidence="3 6" id="KW-0812">Transmembrane</keyword>
<dbReference type="InterPro" id="IPR011701">
    <property type="entry name" value="MFS"/>
</dbReference>
<dbReference type="GO" id="GO:0016020">
    <property type="term" value="C:membrane"/>
    <property type="evidence" value="ECO:0007669"/>
    <property type="project" value="UniProtKB-SubCell"/>
</dbReference>
<feature type="transmembrane region" description="Helical" evidence="6">
    <location>
        <begin position="180"/>
        <end position="201"/>
    </location>
</feature>
<feature type="transmembrane region" description="Helical" evidence="6">
    <location>
        <begin position="347"/>
        <end position="366"/>
    </location>
</feature>
<feature type="transmembrane region" description="Helical" evidence="6">
    <location>
        <begin position="48"/>
        <end position="65"/>
    </location>
</feature>
<feature type="transmembrane region" description="Helical" evidence="6">
    <location>
        <begin position="213"/>
        <end position="233"/>
    </location>
</feature>
<comment type="subcellular location">
    <subcellularLocation>
        <location evidence="1">Membrane</location>
        <topology evidence="1">Multi-pass membrane protein</topology>
    </subcellularLocation>
</comment>
<evidence type="ECO:0000256" key="4">
    <source>
        <dbReference type="ARBA" id="ARBA00022989"/>
    </source>
</evidence>
<evidence type="ECO:0000256" key="6">
    <source>
        <dbReference type="SAM" id="Phobius"/>
    </source>
</evidence>
<evidence type="ECO:0000256" key="3">
    <source>
        <dbReference type="ARBA" id="ARBA00022692"/>
    </source>
</evidence>
<keyword evidence="5 6" id="KW-0472">Membrane</keyword>